<dbReference type="InterPro" id="IPR014917">
    <property type="entry name" value="DUF1800"/>
</dbReference>
<evidence type="ECO:0000313" key="3">
    <source>
        <dbReference type="Proteomes" id="UP001199469"/>
    </source>
</evidence>
<dbReference type="Proteomes" id="UP001199469">
    <property type="component" value="Unassembled WGS sequence"/>
</dbReference>
<evidence type="ECO:0000256" key="1">
    <source>
        <dbReference type="SAM" id="MobiDB-lite"/>
    </source>
</evidence>
<gene>
    <name evidence="2" type="ORF">LQ327_22985</name>
</gene>
<accession>A0ABS8PD90</accession>
<name>A0ABS8PD90_9PSEU</name>
<dbReference type="EMBL" id="JAJNDB010000005">
    <property type="protein sequence ID" value="MCD2196244.1"/>
    <property type="molecule type" value="Genomic_DNA"/>
</dbReference>
<dbReference type="RefSeq" id="WP_230738097.1">
    <property type="nucleotide sequence ID" value="NZ_JAJNDB010000005.1"/>
</dbReference>
<protein>
    <submittedName>
        <fullName evidence="2">DUF1800 domain-containing protein</fullName>
    </submittedName>
</protein>
<organism evidence="2 3">
    <name type="scientific">Actinomycetospora endophytica</name>
    <dbReference type="NCBI Taxonomy" id="2291215"/>
    <lineage>
        <taxon>Bacteria</taxon>
        <taxon>Bacillati</taxon>
        <taxon>Actinomycetota</taxon>
        <taxon>Actinomycetes</taxon>
        <taxon>Pseudonocardiales</taxon>
        <taxon>Pseudonocardiaceae</taxon>
        <taxon>Actinomycetospora</taxon>
    </lineage>
</organism>
<comment type="caution">
    <text evidence="2">The sequence shown here is derived from an EMBL/GenBank/DDBJ whole genome shotgun (WGS) entry which is preliminary data.</text>
</comment>
<sequence>MPAAPPLDERAAVRRLLDRLGTGARRPDVDAGATAGFDATLDALLTRDEPLPTDLPSFPPLPAVKADDPRKDAVEAARRDQEQASVTWWLDRMATVAAPRAEKLTWFWHGHFATSNQKVRDPQNMIVQNQTFRTLGQDSFETLAHAMVVDPALTLWLDNQTNRKGIPNENLGRELMELFTLGVGHYAETDVREAARALTGWTYEDRAVTFAPTKFDDAPKTVLGTTADYDAEGLVSMLAARPESARFVASRLWFRLVSATPPSEADLDALVAAYGSGTAVRPLLRAIATTPAFRDPTTALVKQPVEWAVGLSRALGRPLGALPAADQSKALNQLKGLGQVPFDPPNVGGWPAGAPYLTASATVVRLGFAQTLLKAAPLSGPVEPPPSGSNARVEWARATLAVDGWSGRTRTALQSLAGGDPRQLLAAAAVSPEYVVSV</sequence>
<proteinExistence type="predicted"/>
<keyword evidence="3" id="KW-1185">Reference proteome</keyword>
<evidence type="ECO:0000313" key="2">
    <source>
        <dbReference type="EMBL" id="MCD2196244.1"/>
    </source>
</evidence>
<reference evidence="2 3" key="1">
    <citation type="submission" date="2021-11" db="EMBL/GenBank/DDBJ databases">
        <title>Draft genome sequence of Actinomycetospora sp. SF1 isolated from the rhizosphere soil.</title>
        <authorList>
            <person name="Duangmal K."/>
            <person name="Chantavorakit T."/>
        </authorList>
    </citation>
    <scope>NUCLEOTIDE SEQUENCE [LARGE SCALE GENOMIC DNA]</scope>
    <source>
        <strain evidence="2 3">TBRC 5722</strain>
    </source>
</reference>
<dbReference type="Pfam" id="PF08811">
    <property type="entry name" value="DUF1800"/>
    <property type="match status" value="1"/>
</dbReference>
<feature type="region of interest" description="Disordered" evidence="1">
    <location>
        <begin position="48"/>
        <end position="71"/>
    </location>
</feature>